<evidence type="ECO:0000313" key="3">
    <source>
        <dbReference type="EMBL" id="SVD61529.1"/>
    </source>
</evidence>
<dbReference type="GO" id="GO:0000166">
    <property type="term" value="F:nucleotide binding"/>
    <property type="evidence" value="ECO:0007669"/>
    <property type="project" value="UniProtKB-KW"/>
</dbReference>
<proteinExistence type="predicted"/>
<dbReference type="Gene3D" id="1.10.3090.10">
    <property type="entry name" value="cca-adding enzyme, domain 2"/>
    <property type="match status" value="1"/>
</dbReference>
<evidence type="ECO:0000256" key="1">
    <source>
        <dbReference type="ARBA" id="ARBA00022741"/>
    </source>
</evidence>
<feature type="non-terminal residue" evidence="3">
    <location>
        <position position="185"/>
    </location>
</feature>
<organism evidence="3">
    <name type="scientific">marine metagenome</name>
    <dbReference type="NCBI Taxonomy" id="408172"/>
    <lineage>
        <taxon>unclassified sequences</taxon>
        <taxon>metagenomes</taxon>
        <taxon>ecological metagenomes</taxon>
    </lineage>
</organism>
<dbReference type="InterPro" id="IPR050124">
    <property type="entry name" value="tRNA_CCA-adding_enzyme"/>
</dbReference>
<evidence type="ECO:0000259" key="2">
    <source>
        <dbReference type="Pfam" id="PF01966"/>
    </source>
</evidence>
<dbReference type="AlphaFoldDB" id="A0A382WSC8"/>
<dbReference type="EMBL" id="UINC01162012">
    <property type="protein sequence ID" value="SVD61529.1"/>
    <property type="molecule type" value="Genomic_DNA"/>
</dbReference>
<dbReference type="PANTHER" id="PTHR47545:SF1">
    <property type="entry name" value="MULTIFUNCTIONAL CCA PROTEIN"/>
    <property type="match status" value="1"/>
</dbReference>
<dbReference type="SUPFAM" id="SSF109604">
    <property type="entry name" value="HD-domain/PDEase-like"/>
    <property type="match status" value="1"/>
</dbReference>
<reference evidence="3" key="1">
    <citation type="submission" date="2018-05" db="EMBL/GenBank/DDBJ databases">
        <authorList>
            <person name="Lanie J.A."/>
            <person name="Ng W.-L."/>
            <person name="Kazmierczak K.M."/>
            <person name="Andrzejewski T.M."/>
            <person name="Davidsen T.M."/>
            <person name="Wayne K.J."/>
            <person name="Tettelin H."/>
            <person name="Glass J.I."/>
            <person name="Rusch D."/>
            <person name="Podicherti R."/>
            <person name="Tsui H.-C.T."/>
            <person name="Winkler M.E."/>
        </authorList>
    </citation>
    <scope>NUCLEOTIDE SEQUENCE</scope>
</reference>
<keyword evidence="1" id="KW-0547">Nucleotide-binding</keyword>
<accession>A0A382WSC8</accession>
<sequence length="185" mass="21435">MSEFDGIPDTVEEFLEILSKFDEFHNMAELLHNPNYHPEGDSSFKAHMMAVFEKWHANPNRTAMGFWAMAFHDIGKQATARFNKERGFHSFIKHESVGAEIFVDKYLDHNGITRDFADYIEWIIQQHTNFWFVQKPGKSLAIATHPAFETLSEVCLADKMGLTLPDGRVMDEEWDGRVAYFVAMR</sequence>
<dbReference type="PANTHER" id="PTHR47545">
    <property type="entry name" value="MULTIFUNCTIONAL CCA PROTEIN"/>
    <property type="match status" value="1"/>
</dbReference>
<name>A0A382WSC8_9ZZZZ</name>
<dbReference type="InterPro" id="IPR006674">
    <property type="entry name" value="HD_domain"/>
</dbReference>
<feature type="domain" description="HD" evidence="2">
    <location>
        <begin position="67"/>
        <end position="133"/>
    </location>
</feature>
<dbReference type="Pfam" id="PF01966">
    <property type="entry name" value="HD"/>
    <property type="match status" value="1"/>
</dbReference>
<protein>
    <recommendedName>
        <fullName evidence="2">HD domain-containing protein</fullName>
    </recommendedName>
</protein>
<gene>
    <name evidence="3" type="ORF">METZ01_LOCUS414383</name>
</gene>